<feature type="compositionally biased region" description="Basic and acidic residues" evidence="2">
    <location>
        <begin position="1137"/>
        <end position="1149"/>
    </location>
</feature>
<evidence type="ECO:0000256" key="2">
    <source>
        <dbReference type="SAM" id="MobiDB-lite"/>
    </source>
</evidence>
<feature type="coiled-coil region" evidence="1">
    <location>
        <begin position="412"/>
        <end position="439"/>
    </location>
</feature>
<evidence type="ECO:0008006" key="5">
    <source>
        <dbReference type="Google" id="ProtNLM"/>
    </source>
</evidence>
<reference evidence="3" key="2">
    <citation type="submission" date="2013-10" db="EMBL/GenBank/DDBJ databases">
        <authorList>
            <person name="Aslett M."/>
        </authorList>
    </citation>
    <scope>NUCLEOTIDE SEQUENCE [LARGE SCALE GENOMIC DNA]</scope>
    <source>
        <strain evidence="3">Houghton</strain>
    </source>
</reference>
<feature type="region of interest" description="Disordered" evidence="2">
    <location>
        <begin position="169"/>
        <end position="252"/>
    </location>
</feature>
<feature type="region of interest" description="Disordered" evidence="2">
    <location>
        <begin position="994"/>
        <end position="1074"/>
    </location>
</feature>
<reference evidence="3" key="1">
    <citation type="submission" date="2013-10" db="EMBL/GenBank/DDBJ databases">
        <title>Genomic analysis of the causative agents of coccidiosis in chickens.</title>
        <authorList>
            <person name="Reid A.J."/>
            <person name="Blake D."/>
            <person name="Billington K."/>
            <person name="Browne H."/>
            <person name="Dunn M."/>
            <person name="Hung S."/>
            <person name="Kawahara F."/>
            <person name="Miranda-Saavedra D."/>
            <person name="Mourier T."/>
            <person name="Nagra H."/>
            <person name="Otto T.D."/>
            <person name="Rawlings N."/>
            <person name="Sanchez A."/>
            <person name="Sanders M."/>
            <person name="Subramaniam C."/>
            <person name="Tay Y."/>
            <person name="Dear P."/>
            <person name="Doerig C."/>
            <person name="Gruber A."/>
            <person name="Parkinson J."/>
            <person name="Shirley M."/>
            <person name="Wan K.L."/>
            <person name="Berriman M."/>
            <person name="Tomley F."/>
            <person name="Pain A."/>
        </authorList>
    </citation>
    <scope>NUCLEOTIDE SEQUENCE [LARGE SCALE GENOMIC DNA]</scope>
    <source>
        <strain evidence="3">Houghton</strain>
    </source>
</reference>
<keyword evidence="4" id="KW-1185">Reference proteome</keyword>
<proteinExistence type="predicted"/>
<dbReference type="RefSeq" id="XP_013356345.1">
    <property type="nucleotide sequence ID" value="XM_013500891.1"/>
</dbReference>
<dbReference type="AlphaFoldDB" id="U6KC12"/>
<organism evidence="3 4">
    <name type="scientific">Eimeria mitis</name>
    <dbReference type="NCBI Taxonomy" id="44415"/>
    <lineage>
        <taxon>Eukaryota</taxon>
        <taxon>Sar</taxon>
        <taxon>Alveolata</taxon>
        <taxon>Apicomplexa</taxon>
        <taxon>Conoidasida</taxon>
        <taxon>Coccidia</taxon>
        <taxon>Eucoccidiorida</taxon>
        <taxon>Eimeriorina</taxon>
        <taxon>Eimeriidae</taxon>
        <taxon>Eimeria</taxon>
    </lineage>
</organism>
<feature type="coiled-coil region" evidence="1">
    <location>
        <begin position="261"/>
        <end position="326"/>
    </location>
</feature>
<dbReference type="Proteomes" id="UP000030744">
    <property type="component" value="Unassembled WGS sequence"/>
</dbReference>
<keyword evidence="1" id="KW-0175">Coiled coil</keyword>
<protein>
    <recommendedName>
        <fullName evidence="5">LisH domain-containing protein</fullName>
    </recommendedName>
</protein>
<evidence type="ECO:0000313" key="4">
    <source>
        <dbReference type="Proteomes" id="UP000030744"/>
    </source>
</evidence>
<feature type="compositionally biased region" description="Polar residues" evidence="2">
    <location>
        <begin position="1060"/>
        <end position="1074"/>
    </location>
</feature>
<dbReference type="VEuPathDB" id="ToxoDB:EMH_0096340"/>
<evidence type="ECO:0000256" key="1">
    <source>
        <dbReference type="SAM" id="Coils"/>
    </source>
</evidence>
<feature type="compositionally biased region" description="Polar residues" evidence="2">
    <location>
        <begin position="1004"/>
        <end position="1015"/>
    </location>
</feature>
<accession>U6KC12</accession>
<dbReference type="EMBL" id="HG685655">
    <property type="protein sequence ID" value="CDJ33782.1"/>
    <property type="molecule type" value="Genomic_DNA"/>
</dbReference>
<feature type="compositionally biased region" description="Low complexity" evidence="2">
    <location>
        <begin position="240"/>
        <end position="250"/>
    </location>
</feature>
<dbReference type="GeneID" id="25383673"/>
<sequence>MDRAPSNAALSGSSEIKFSSTASAAETSSRLLSFLSQSQLRQQLECQVRYFLSGKLLNCPGDEGAFYEPASLEQYGEDQQASRKTLAFKATLSLVLLWLKAHGLVHTAGVLCPEADMRTSDVLSQEECQAVLQLPKALLKRPLTPCVSTGLQWNLLDRLIDAVSQHGAAQASSLPSTDGVSAAERRASSASKTRCSSSDEATSSPGRSDRTENLHRAKRVKGTSCPPRSARKQKLEPAVSGSDSPRYSSSGVEASRWNEWREMAQNKMLLLEAHLKGLELRESSKRLVAANEESRNMLDQRIATLESTYEKRMRQLEKAVDQATGRQGTEAQDTTTLDHPISMLEARSKLEARLARQKDMEALLVEREAKLSERERLLDDREKELLRTALRIEKYDSRIEQNETNMMLTQENASFRSQLLQARMQVKALEAQLQRQANECVSECANCMQPTNINEAKNNEEVSTGAKQLPVGTPPVAQRGGSSEQTSTVALKKEYEGHVARLTDEIQRSNDQLRNKDAEFKLLVVELESARRKNAEAQKRLKKMQKLYEAARATCVQHRKLASSMSLSLSCMDLAVEPPPDFAEREARDLLGSENVAPNARELSYNAGSRAGLLMNGQPQIQGYGIRGDDSRWSSWDDLNSGAPRKDVHEQHLWNAANDLQKQSHKPQSFQTAEEFVDSVRPNFQRCSLFTLERQAFSSSFRTLSSRLEGQAQQLSETSDAVNRALSISTPPVGSGLGGPDASESLKCSRVSLERNSRAFSLHLSGEAGDLNSRVLREEVSKEIVGASRSSAPLLFTETANEAPPVRETSSAGLDLHSVPLKQEGSASLPNESTKAFEQGGDADHFTERRQEPELNLCNKAFCSNTLKAEPKSPSDVGLDSAGNENIEQSSAKQLLVSLGQGETLIASNASLNGHDVATARSPPGVTPSGVSSTDPAAATIESKTSVERHIKPQVEVEGSAHEGPSEIIEHHSTLNAMEASSARNVQEVTVSAPLRPPRGNANGGTEPSASTPQGSYEGEIPCFSPVAENTPPEPSPLVMQRENEGYTGSRAESPWAEASISSSLPASPQDLSNFPSLSCPVAATIEGIPSPARSRFDSRGGWTAERRKPPFNSSISASSSPSEHEWLACVSPTDPVIHRNTTDSHHEA</sequence>
<dbReference type="OrthoDB" id="345978at2759"/>
<feature type="compositionally biased region" description="Low complexity" evidence="2">
    <location>
        <begin position="922"/>
        <end position="934"/>
    </location>
</feature>
<feature type="region of interest" description="Disordered" evidence="2">
    <location>
        <begin position="916"/>
        <end position="936"/>
    </location>
</feature>
<evidence type="ECO:0000313" key="3">
    <source>
        <dbReference type="EMBL" id="CDJ33782.1"/>
    </source>
</evidence>
<name>U6KC12_9EIME</name>
<feature type="compositionally biased region" description="Low complexity" evidence="2">
    <location>
        <begin position="188"/>
        <end position="198"/>
    </location>
</feature>
<feature type="region of interest" description="Disordered" evidence="2">
    <location>
        <begin position="1091"/>
        <end position="1149"/>
    </location>
</feature>
<feature type="compositionally biased region" description="Basic and acidic residues" evidence="2">
    <location>
        <begin position="1095"/>
        <end position="1109"/>
    </location>
</feature>
<feature type="coiled-coil region" evidence="1">
    <location>
        <begin position="492"/>
        <end position="554"/>
    </location>
</feature>
<feature type="compositionally biased region" description="Polar residues" evidence="2">
    <location>
        <begin position="170"/>
        <end position="179"/>
    </location>
</feature>
<gene>
    <name evidence="3" type="ORF">EMH_0096340</name>
</gene>